<keyword evidence="4" id="KW-0808">Transferase</keyword>
<keyword evidence="4" id="KW-0418">Kinase</keyword>
<dbReference type="Pfam" id="PF00512">
    <property type="entry name" value="HisKA"/>
    <property type="match status" value="1"/>
</dbReference>
<evidence type="ECO:0000313" key="4">
    <source>
        <dbReference type="EMBL" id="SHK96550.1"/>
    </source>
</evidence>
<dbReference type="CDD" id="cd00082">
    <property type="entry name" value="HisKA"/>
    <property type="match status" value="1"/>
</dbReference>
<evidence type="ECO:0000313" key="5">
    <source>
        <dbReference type="Proteomes" id="UP000185812"/>
    </source>
</evidence>
<dbReference type="SUPFAM" id="SSF47384">
    <property type="entry name" value="Homodimeric domain of signal transducing histidine kinase"/>
    <property type="match status" value="1"/>
</dbReference>
<proteinExistence type="predicted"/>
<dbReference type="Gene3D" id="1.10.287.130">
    <property type="match status" value="1"/>
</dbReference>
<dbReference type="OrthoDB" id="1495632at2"/>
<dbReference type="EMBL" id="FRAU01000009">
    <property type="protein sequence ID" value="SHK96550.1"/>
    <property type="molecule type" value="Genomic_DNA"/>
</dbReference>
<dbReference type="STRING" id="633813.SAMN04488087_2408"/>
<dbReference type="GO" id="GO:0000155">
    <property type="term" value="F:phosphorelay sensor kinase activity"/>
    <property type="evidence" value="ECO:0007669"/>
    <property type="project" value="InterPro"/>
</dbReference>
<evidence type="ECO:0000256" key="2">
    <source>
        <dbReference type="ARBA" id="ARBA00012438"/>
    </source>
</evidence>
<protein>
    <recommendedName>
        <fullName evidence="2">histidine kinase</fullName>
        <ecNumber evidence="2">2.7.13.3</ecNumber>
    </recommendedName>
</protein>
<organism evidence="4 5">
    <name type="scientific">Rhodothermus profundi</name>
    <dbReference type="NCBI Taxonomy" id="633813"/>
    <lineage>
        <taxon>Bacteria</taxon>
        <taxon>Pseudomonadati</taxon>
        <taxon>Rhodothermota</taxon>
        <taxon>Rhodothermia</taxon>
        <taxon>Rhodothermales</taxon>
        <taxon>Rhodothermaceae</taxon>
        <taxon>Rhodothermus</taxon>
    </lineage>
</organism>
<feature type="domain" description="Signal transduction histidine kinase dimerisation/phosphoacceptor" evidence="3">
    <location>
        <begin position="135"/>
        <end position="194"/>
    </location>
</feature>
<gene>
    <name evidence="4" type="ORF">SAMN04488087_2408</name>
</gene>
<dbReference type="InterPro" id="IPR003661">
    <property type="entry name" value="HisK_dim/P_dom"/>
</dbReference>
<keyword evidence="5" id="KW-1185">Reference proteome</keyword>
<comment type="catalytic activity">
    <reaction evidence="1">
        <text>ATP + protein L-histidine = ADP + protein N-phospho-L-histidine.</text>
        <dbReference type="EC" id="2.7.13.3"/>
    </reaction>
</comment>
<dbReference type="InterPro" id="IPR036097">
    <property type="entry name" value="HisK_dim/P_sf"/>
</dbReference>
<accession>A0A1M6WS18</accession>
<name>A0A1M6WS18_9BACT</name>
<sequence>MASSRASGVVLLVAQPSASASVAKVLADAGWDVLRCTPEELPQHIAQEQVRGVIVQVGPEAEADCLQVLLTAQSAAARPVLLLTESSVLRMVAAMAQAGWLAAAAPDQTEELQAWVQRLAAAGGASASVPLRHVRRELSRLNHDLKNPLAIISGNAQFLHELIRMRGGDTELEGPVRDIEEACQQIQGLLQRLVALRDTLPD</sequence>
<dbReference type="RefSeq" id="WP_084660594.1">
    <property type="nucleotide sequence ID" value="NZ_FRAU01000009.1"/>
</dbReference>
<dbReference type="EC" id="2.7.13.3" evidence="2"/>
<evidence type="ECO:0000256" key="1">
    <source>
        <dbReference type="ARBA" id="ARBA00000085"/>
    </source>
</evidence>
<dbReference type="AlphaFoldDB" id="A0A1M6WS18"/>
<reference evidence="5" key="1">
    <citation type="submission" date="2016-11" db="EMBL/GenBank/DDBJ databases">
        <authorList>
            <person name="Varghese N."/>
            <person name="Submissions S."/>
        </authorList>
    </citation>
    <scope>NUCLEOTIDE SEQUENCE [LARGE SCALE GENOMIC DNA]</scope>
    <source>
        <strain evidence="5">DSM 22212</strain>
    </source>
</reference>
<dbReference type="Proteomes" id="UP000185812">
    <property type="component" value="Unassembled WGS sequence"/>
</dbReference>
<evidence type="ECO:0000259" key="3">
    <source>
        <dbReference type="Pfam" id="PF00512"/>
    </source>
</evidence>